<evidence type="ECO:0000313" key="3">
    <source>
        <dbReference type="EMBL" id="GMT16165.1"/>
    </source>
</evidence>
<protein>
    <submittedName>
        <fullName evidence="3">Uncharacterized protein</fullName>
    </submittedName>
</protein>
<feature type="chain" id="PRO_5043327500" evidence="2">
    <location>
        <begin position="25"/>
        <end position="116"/>
    </location>
</feature>
<keyword evidence="1" id="KW-1133">Transmembrane helix</keyword>
<gene>
    <name evidence="3" type="ORF">PFISCL1PPCAC_7462</name>
</gene>
<sequence length="116" mass="12813">MSLYLPAFSLTCLLLLIQTPSLITMLTTSPTSSWRVAAAEDTHDRLIDGLDNVFAPPPSLPDSYALVNGFLLFLLVATLISAIAIWRCRCRRAPRHGVREGARMVLQTLMLNDGEE</sequence>
<accession>A0AAV5VC93</accession>
<dbReference type="AlphaFoldDB" id="A0AAV5VC93"/>
<name>A0AAV5VC93_9BILA</name>
<keyword evidence="4" id="KW-1185">Reference proteome</keyword>
<dbReference type="Proteomes" id="UP001432322">
    <property type="component" value="Unassembled WGS sequence"/>
</dbReference>
<reference evidence="3" key="1">
    <citation type="submission" date="2023-10" db="EMBL/GenBank/DDBJ databases">
        <title>Genome assembly of Pristionchus species.</title>
        <authorList>
            <person name="Yoshida K."/>
            <person name="Sommer R.J."/>
        </authorList>
    </citation>
    <scope>NUCLEOTIDE SEQUENCE</scope>
    <source>
        <strain evidence="3">RS5133</strain>
    </source>
</reference>
<feature type="transmembrane region" description="Helical" evidence="1">
    <location>
        <begin position="64"/>
        <end position="86"/>
    </location>
</feature>
<feature type="signal peptide" evidence="2">
    <location>
        <begin position="1"/>
        <end position="24"/>
    </location>
</feature>
<dbReference type="EMBL" id="BTSY01000002">
    <property type="protein sequence ID" value="GMT16165.1"/>
    <property type="molecule type" value="Genomic_DNA"/>
</dbReference>
<comment type="caution">
    <text evidence="3">The sequence shown here is derived from an EMBL/GenBank/DDBJ whole genome shotgun (WGS) entry which is preliminary data.</text>
</comment>
<proteinExistence type="predicted"/>
<evidence type="ECO:0000256" key="2">
    <source>
        <dbReference type="SAM" id="SignalP"/>
    </source>
</evidence>
<evidence type="ECO:0000313" key="4">
    <source>
        <dbReference type="Proteomes" id="UP001432322"/>
    </source>
</evidence>
<keyword evidence="2" id="KW-0732">Signal</keyword>
<evidence type="ECO:0000256" key="1">
    <source>
        <dbReference type="SAM" id="Phobius"/>
    </source>
</evidence>
<organism evidence="3 4">
    <name type="scientific">Pristionchus fissidentatus</name>
    <dbReference type="NCBI Taxonomy" id="1538716"/>
    <lineage>
        <taxon>Eukaryota</taxon>
        <taxon>Metazoa</taxon>
        <taxon>Ecdysozoa</taxon>
        <taxon>Nematoda</taxon>
        <taxon>Chromadorea</taxon>
        <taxon>Rhabditida</taxon>
        <taxon>Rhabditina</taxon>
        <taxon>Diplogasteromorpha</taxon>
        <taxon>Diplogasteroidea</taxon>
        <taxon>Neodiplogasteridae</taxon>
        <taxon>Pristionchus</taxon>
    </lineage>
</organism>
<keyword evidence="1" id="KW-0812">Transmembrane</keyword>
<keyword evidence="1" id="KW-0472">Membrane</keyword>